<evidence type="ECO:0000313" key="2">
    <source>
        <dbReference type="Proteomes" id="UP000263517"/>
    </source>
</evidence>
<organism evidence="1 2">
    <name type="scientific">Alteromonas australica</name>
    <dbReference type="NCBI Taxonomy" id="589873"/>
    <lineage>
        <taxon>Bacteria</taxon>
        <taxon>Pseudomonadati</taxon>
        <taxon>Pseudomonadota</taxon>
        <taxon>Gammaproteobacteria</taxon>
        <taxon>Alteromonadales</taxon>
        <taxon>Alteromonadaceae</taxon>
        <taxon>Alteromonas/Salinimonas group</taxon>
        <taxon>Alteromonas</taxon>
    </lineage>
</organism>
<gene>
    <name evidence="1" type="ORF">DCW74_04905</name>
</gene>
<dbReference type="Proteomes" id="UP000263517">
    <property type="component" value="Unassembled WGS sequence"/>
</dbReference>
<dbReference type="AlphaFoldDB" id="A0A350P194"/>
<accession>A0A350P194</accession>
<name>A0A350P194_9ALTE</name>
<proteinExistence type="predicted"/>
<comment type="caution">
    <text evidence="1">The sequence shown here is derived from an EMBL/GenBank/DDBJ whole genome shotgun (WGS) entry which is preliminary data.</text>
</comment>
<sequence>MSDNVISINGVEHDTESFSDQQRYLIGHIKDLEGKINGFKFQLDQVQVAHQVFVDQLIKSVENADEAKSN</sequence>
<reference evidence="1 2" key="1">
    <citation type="journal article" date="2018" name="Nat. Biotechnol.">
        <title>A standardized bacterial taxonomy based on genome phylogeny substantially revises the tree of life.</title>
        <authorList>
            <person name="Parks D.H."/>
            <person name="Chuvochina M."/>
            <person name="Waite D.W."/>
            <person name="Rinke C."/>
            <person name="Skarshewski A."/>
            <person name="Chaumeil P.A."/>
            <person name="Hugenholtz P."/>
        </authorList>
    </citation>
    <scope>NUCLEOTIDE SEQUENCE [LARGE SCALE GENOMIC DNA]</scope>
    <source>
        <strain evidence="1">UBA11978</strain>
    </source>
</reference>
<dbReference type="EMBL" id="DNAN01000170">
    <property type="protein sequence ID" value="HAW75061.1"/>
    <property type="molecule type" value="Genomic_DNA"/>
</dbReference>
<protein>
    <submittedName>
        <fullName evidence="1">Uncharacterized protein</fullName>
    </submittedName>
</protein>
<evidence type="ECO:0000313" key="1">
    <source>
        <dbReference type="EMBL" id="HAW75061.1"/>
    </source>
</evidence>